<keyword evidence="2 5" id="KW-0812">Transmembrane</keyword>
<keyword evidence="3 5" id="KW-1133">Transmembrane helix</keyword>
<dbReference type="PANTHER" id="PTHR43496">
    <property type="entry name" value="PROTEIN LPLB"/>
    <property type="match status" value="1"/>
</dbReference>
<accession>A0ABS8DFV1</accession>
<dbReference type="CDD" id="cd06261">
    <property type="entry name" value="TM_PBP2"/>
    <property type="match status" value="2"/>
</dbReference>
<feature type="transmembrane region" description="Helical" evidence="5">
    <location>
        <begin position="106"/>
        <end position="131"/>
    </location>
</feature>
<dbReference type="Gene3D" id="1.10.3720.10">
    <property type="entry name" value="MetI-like"/>
    <property type="match status" value="2"/>
</dbReference>
<dbReference type="SUPFAM" id="SSF161098">
    <property type="entry name" value="MetI-like"/>
    <property type="match status" value="2"/>
</dbReference>
<dbReference type="PROSITE" id="PS50928">
    <property type="entry name" value="ABC_TM1"/>
    <property type="match status" value="2"/>
</dbReference>
<feature type="transmembrane region" description="Helical" evidence="5">
    <location>
        <begin position="354"/>
        <end position="375"/>
    </location>
</feature>
<evidence type="ECO:0000256" key="4">
    <source>
        <dbReference type="ARBA" id="ARBA00023136"/>
    </source>
</evidence>
<gene>
    <name evidence="7" type="ORF">LIZ65_08345</name>
</gene>
<feature type="transmembrane region" description="Helical" evidence="5">
    <location>
        <begin position="296"/>
        <end position="322"/>
    </location>
</feature>
<proteinExistence type="inferred from homology"/>
<evidence type="ECO:0000256" key="2">
    <source>
        <dbReference type="ARBA" id="ARBA00022692"/>
    </source>
</evidence>
<name>A0ABS8DFV1_9FIRM</name>
<dbReference type="PANTHER" id="PTHR43496:SF1">
    <property type="entry name" value="POLYGALACTURONAN_RHAMNOGALACTURONAN TRANSPORT SYSTEM PERMEASE PROTEIN YTEP"/>
    <property type="match status" value="1"/>
</dbReference>
<comment type="subcellular location">
    <subcellularLocation>
        <location evidence="5">Cell membrane</location>
        <topology evidence="5">Multi-pass membrane protein</topology>
    </subcellularLocation>
    <subcellularLocation>
        <location evidence="1">Membrane</location>
        <topology evidence="1">Multi-pass membrane protein</topology>
    </subcellularLocation>
</comment>
<feature type="transmembrane region" description="Helical" evidence="5">
    <location>
        <begin position="151"/>
        <end position="173"/>
    </location>
</feature>
<evidence type="ECO:0000313" key="7">
    <source>
        <dbReference type="EMBL" id="MCB7387297.1"/>
    </source>
</evidence>
<comment type="similarity">
    <text evidence="5">Belongs to the binding-protein-dependent transport system permease family.</text>
</comment>
<keyword evidence="4 5" id="KW-0472">Membrane</keyword>
<evidence type="ECO:0000256" key="1">
    <source>
        <dbReference type="ARBA" id="ARBA00004141"/>
    </source>
</evidence>
<feature type="transmembrane region" description="Helical" evidence="5">
    <location>
        <begin position="20"/>
        <end position="46"/>
    </location>
</feature>
<organism evidence="7 8">
    <name type="scientific">Bariatricus massiliensis</name>
    <dbReference type="NCBI Taxonomy" id="1745713"/>
    <lineage>
        <taxon>Bacteria</taxon>
        <taxon>Bacillati</taxon>
        <taxon>Bacillota</taxon>
        <taxon>Clostridia</taxon>
        <taxon>Lachnospirales</taxon>
        <taxon>Lachnospiraceae</taxon>
        <taxon>Bariatricus</taxon>
    </lineage>
</organism>
<evidence type="ECO:0000313" key="8">
    <source>
        <dbReference type="Proteomes" id="UP001299546"/>
    </source>
</evidence>
<dbReference type="InterPro" id="IPR017664">
    <property type="entry name" value="AminoethylPonate_ABC_perm-1"/>
</dbReference>
<protein>
    <submittedName>
        <fullName evidence="7">2-aminoethylphosphonate ABC transporter permease subunit</fullName>
    </submittedName>
</protein>
<evidence type="ECO:0000259" key="6">
    <source>
        <dbReference type="PROSITE" id="PS50928"/>
    </source>
</evidence>
<dbReference type="InterPro" id="IPR035906">
    <property type="entry name" value="MetI-like_sf"/>
</dbReference>
<feature type="transmembrane region" description="Helical" evidence="5">
    <location>
        <begin position="194"/>
        <end position="217"/>
    </location>
</feature>
<dbReference type="InterPro" id="IPR000515">
    <property type="entry name" value="MetI-like"/>
</dbReference>
<dbReference type="EMBL" id="JAJCIS010000003">
    <property type="protein sequence ID" value="MCB7387297.1"/>
    <property type="molecule type" value="Genomic_DNA"/>
</dbReference>
<feature type="transmembrane region" description="Helical" evidence="5">
    <location>
        <begin position="536"/>
        <end position="556"/>
    </location>
</feature>
<dbReference type="Proteomes" id="UP001299546">
    <property type="component" value="Unassembled WGS sequence"/>
</dbReference>
<evidence type="ECO:0000256" key="5">
    <source>
        <dbReference type="RuleBase" id="RU363032"/>
    </source>
</evidence>
<evidence type="ECO:0000256" key="3">
    <source>
        <dbReference type="ARBA" id="ARBA00022989"/>
    </source>
</evidence>
<feature type="domain" description="ABC transmembrane type-1" evidence="6">
    <location>
        <begin position="71"/>
        <end position="268"/>
    </location>
</feature>
<comment type="caution">
    <text evidence="7">The sequence shown here is derived from an EMBL/GenBank/DDBJ whole genome shotgun (WGS) entry which is preliminary data.</text>
</comment>
<feature type="transmembrane region" description="Helical" evidence="5">
    <location>
        <begin position="496"/>
        <end position="516"/>
    </location>
</feature>
<keyword evidence="8" id="KW-1185">Reference proteome</keyword>
<dbReference type="Pfam" id="PF00528">
    <property type="entry name" value="BPD_transp_1"/>
    <property type="match status" value="1"/>
</dbReference>
<feature type="transmembrane region" description="Helical" evidence="5">
    <location>
        <begin position="431"/>
        <end position="450"/>
    </location>
</feature>
<dbReference type="RefSeq" id="WP_066734213.1">
    <property type="nucleotide sequence ID" value="NZ_JAJCIQ010000003.1"/>
</dbReference>
<feature type="transmembrane region" description="Helical" evidence="5">
    <location>
        <begin position="247"/>
        <end position="267"/>
    </location>
</feature>
<keyword evidence="5" id="KW-0813">Transport</keyword>
<feature type="transmembrane region" description="Helical" evidence="5">
    <location>
        <begin position="387"/>
        <end position="411"/>
    </location>
</feature>
<sequence>MNRIKEKIQHCTKEDIVRFLAIYAVAVFLILFLVCPLCTLFIKAFQDKNGAFVGLMQFAKYFSSRSMVYAISNTFFVAIASTLISVTLAFFFSYALSRKNVPFKGFFRYVGMIPIFAPTMLLGIALIYLFGNKGILTALGLAIPLYGKVGIIIAESIYCFPVATTILMVAFSAADNRLYEAAETMGTSALRKMLTITIPNVKYGLVSALFVAFTYSFTDFGAPSVVGGNYNVLATDVYKQVVGQQNFNMGAVVGIILLFPAVLSFVVDRITSKKQSAAISAKAVPYQIKPHRSSDFAATVFCFIISLAMLLFFAVALFASVIKLWPYNLTFTLSNYDLSNAAAGNGAAAFRNSILISVISAFLGTILTFVGAYMIEKSKKFVISRKITYFLSITPLAIPGTVVGLSFIMFFNAPIFQIPFTEYALVNPFHGIYGTIWIIVLANMVHFYSVPFSTATTALKRIDKEFETVSESLAVPFYKTLRRVTLPMCFPAICEMWVYFFVNSLVTVSAVVFLYSPASPIAPVMIVSMQGAGQTAPAAAMCMLLLFINLAMRLVYEGLRKHQQKKAKIKNQGGQG</sequence>
<feature type="transmembrane region" description="Helical" evidence="5">
    <location>
        <begin position="66"/>
        <end position="94"/>
    </location>
</feature>
<dbReference type="NCBIfam" id="TIGR03262">
    <property type="entry name" value="PhnU2"/>
    <property type="match status" value="1"/>
</dbReference>
<reference evidence="7 8" key="1">
    <citation type="submission" date="2021-10" db="EMBL/GenBank/DDBJ databases">
        <title>Collection of gut derived symbiotic bacterial strains cultured from healthy donors.</title>
        <authorList>
            <person name="Lin H."/>
            <person name="Littmann E."/>
            <person name="Kohout C."/>
            <person name="Pamer E.G."/>
        </authorList>
    </citation>
    <scope>NUCLEOTIDE SEQUENCE [LARGE SCALE GENOMIC DNA]</scope>
    <source>
        <strain evidence="7 8">DFI.1.165</strain>
    </source>
</reference>
<feature type="domain" description="ABC transmembrane type-1" evidence="6">
    <location>
        <begin position="350"/>
        <end position="556"/>
    </location>
</feature>